<proteinExistence type="predicted"/>
<accession>A0ABR9PH63</accession>
<dbReference type="Proteomes" id="UP001516472">
    <property type="component" value="Unassembled WGS sequence"/>
</dbReference>
<comment type="caution">
    <text evidence="2">The sequence shown here is derived from an EMBL/GenBank/DDBJ whole genome shotgun (WGS) entry which is preliminary data.</text>
</comment>
<feature type="domain" description="ATP-grasp" evidence="1">
    <location>
        <begin position="20"/>
        <end position="170"/>
    </location>
</feature>
<evidence type="ECO:0000259" key="1">
    <source>
        <dbReference type="Pfam" id="PF18299"/>
    </source>
</evidence>
<gene>
    <name evidence="2" type="ORF">G4177_03315</name>
</gene>
<evidence type="ECO:0000313" key="3">
    <source>
        <dbReference type="Proteomes" id="UP001516472"/>
    </source>
</evidence>
<reference evidence="2 3" key="1">
    <citation type="submission" date="2020-02" db="EMBL/GenBank/DDBJ databases">
        <authorList>
            <person name="Babadi Z.K."/>
            <person name="Risdian C."/>
            <person name="Ebrahimipour G.H."/>
            <person name="Wink J."/>
        </authorList>
    </citation>
    <scope>NUCLEOTIDE SEQUENCE [LARGE SCALE GENOMIC DNA]</scope>
    <source>
        <strain evidence="2 3">ZKHCc1 1396</strain>
    </source>
</reference>
<name>A0ABR9PH63_9BACT</name>
<keyword evidence="3" id="KW-1185">Reference proteome</keyword>
<dbReference type="InterPro" id="IPR041261">
    <property type="entry name" value="R2K_2"/>
</dbReference>
<protein>
    <submittedName>
        <fullName evidence="2">ATP-grasp domain-containing protein</fullName>
    </submittedName>
</protein>
<sequence length="183" mass="20213">MRRRRPPETRDHPPSLSGLLHRRVWSSTVRKLTADVLHGSGPAVFAKPYGRRKRFTGHVFSSAEDLLWLERASASTPILCSEVVQWLSEYRVFVVKDVVVGIRHYAGDASLRVDEAVVASAVQALASAGEGTAGYAVDFGVLDSGQTALIEWNDGFSLGSYGLERGPYTELTLTRWCELTHVR</sequence>
<dbReference type="RefSeq" id="WP_193347396.1">
    <property type="nucleotide sequence ID" value="NZ_CBCSIP010000254.1"/>
</dbReference>
<organism evidence="2 3">
    <name type="scientific">Corallococcus soli</name>
    <dbReference type="NCBI Taxonomy" id="2710757"/>
    <lineage>
        <taxon>Bacteria</taxon>
        <taxon>Pseudomonadati</taxon>
        <taxon>Myxococcota</taxon>
        <taxon>Myxococcia</taxon>
        <taxon>Myxococcales</taxon>
        <taxon>Cystobacterineae</taxon>
        <taxon>Myxococcaceae</taxon>
        <taxon>Corallococcus</taxon>
    </lineage>
</organism>
<dbReference type="EMBL" id="JAAIYO010000001">
    <property type="protein sequence ID" value="MBE4747204.1"/>
    <property type="molecule type" value="Genomic_DNA"/>
</dbReference>
<evidence type="ECO:0000313" key="2">
    <source>
        <dbReference type="EMBL" id="MBE4747204.1"/>
    </source>
</evidence>
<dbReference type="Pfam" id="PF18299">
    <property type="entry name" value="R2K_2"/>
    <property type="match status" value="1"/>
</dbReference>